<sequence length="230" mass="24091">MAPRTTQQGRDDGHRIRIAALATAACCGCAGTAILAFTAAGGDLQRHPPEPAMATGAPTLPPPARPRWHAPQLRLPASTPTAITIPAIKVHSALLKLGLAGDGTLQVPRPPNQDRAAWYTGSVTPGQPGTAVIEGHLDSDASGPSVFYRLGALTPGQQIQVDRADHTTATFTIDAIGRYPKTRFPTAAVYANTPGPSLRLITCGGTFDHSTGHYRDNTVVFARLTASGRH</sequence>
<keyword evidence="1" id="KW-0378">Hydrolase</keyword>
<dbReference type="EMBL" id="BAABAS010000004">
    <property type="protein sequence ID" value="GAA4228202.1"/>
    <property type="molecule type" value="Genomic_DNA"/>
</dbReference>
<reference evidence="3" key="1">
    <citation type="journal article" date="2019" name="Int. J. Syst. Evol. Microbiol.">
        <title>The Global Catalogue of Microorganisms (GCM) 10K type strain sequencing project: providing services to taxonomists for standard genome sequencing and annotation.</title>
        <authorList>
            <consortium name="The Broad Institute Genomics Platform"/>
            <consortium name="The Broad Institute Genome Sequencing Center for Infectious Disease"/>
            <person name="Wu L."/>
            <person name="Ma J."/>
        </authorList>
    </citation>
    <scope>NUCLEOTIDE SEQUENCE [LARGE SCALE GENOMIC DNA]</scope>
    <source>
        <strain evidence="3">JCM 17440</strain>
    </source>
</reference>
<dbReference type="InterPro" id="IPR042001">
    <property type="entry name" value="Sortase_F"/>
</dbReference>
<dbReference type="RefSeq" id="WP_344892571.1">
    <property type="nucleotide sequence ID" value="NZ_BAABAS010000004.1"/>
</dbReference>
<evidence type="ECO:0000313" key="3">
    <source>
        <dbReference type="Proteomes" id="UP001501710"/>
    </source>
</evidence>
<dbReference type="CDD" id="cd05829">
    <property type="entry name" value="Sortase_F"/>
    <property type="match status" value="1"/>
</dbReference>
<dbReference type="InterPro" id="IPR023365">
    <property type="entry name" value="Sortase_dom-sf"/>
</dbReference>
<proteinExistence type="predicted"/>
<gene>
    <name evidence="2" type="ORF">GCM10022254_17710</name>
</gene>
<organism evidence="2 3">
    <name type="scientific">Actinomadura meridiana</name>
    <dbReference type="NCBI Taxonomy" id="559626"/>
    <lineage>
        <taxon>Bacteria</taxon>
        <taxon>Bacillati</taxon>
        <taxon>Actinomycetota</taxon>
        <taxon>Actinomycetes</taxon>
        <taxon>Streptosporangiales</taxon>
        <taxon>Thermomonosporaceae</taxon>
        <taxon>Actinomadura</taxon>
    </lineage>
</organism>
<protein>
    <submittedName>
        <fullName evidence="2">Class F sortase</fullName>
    </submittedName>
</protein>
<dbReference type="Proteomes" id="UP001501710">
    <property type="component" value="Unassembled WGS sequence"/>
</dbReference>
<dbReference type="SUPFAM" id="SSF63817">
    <property type="entry name" value="Sortase"/>
    <property type="match status" value="1"/>
</dbReference>
<keyword evidence="3" id="KW-1185">Reference proteome</keyword>
<name>A0ABP8BWS3_9ACTN</name>
<dbReference type="Gene3D" id="2.40.260.10">
    <property type="entry name" value="Sortase"/>
    <property type="match status" value="1"/>
</dbReference>
<accession>A0ABP8BWS3</accession>
<evidence type="ECO:0000256" key="1">
    <source>
        <dbReference type="ARBA" id="ARBA00022801"/>
    </source>
</evidence>
<dbReference type="NCBIfam" id="NF033748">
    <property type="entry name" value="class_F_sortase"/>
    <property type="match status" value="1"/>
</dbReference>
<evidence type="ECO:0000313" key="2">
    <source>
        <dbReference type="EMBL" id="GAA4228202.1"/>
    </source>
</evidence>
<comment type="caution">
    <text evidence="2">The sequence shown here is derived from an EMBL/GenBank/DDBJ whole genome shotgun (WGS) entry which is preliminary data.</text>
</comment>
<dbReference type="Pfam" id="PF04203">
    <property type="entry name" value="Sortase"/>
    <property type="match status" value="1"/>
</dbReference>
<dbReference type="InterPro" id="IPR005754">
    <property type="entry name" value="Sortase"/>
</dbReference>